<feature type="region of interest" description="Disordered" evidence="1">
    <location>
        <begin position="52"/>
        <end position="71"/>
    </location>
</feature>
<protein>
    <submittedName>
        <fullName evidence="2">Uncharacterized protein</fullName>
    </submittedName>
</protein>
<evidence type="ECO:0000256" key="1">
    <source>
        <dbReference type="SAM" id="MobiDB-lite"/>
    </source>
</evidence>
<gene>
    <name evidence="2" type="ORF">NCTC10860_02063</name>
</gene>
<evidence type="ECO:0000313" key="2">
    <source>
        <dbReference type="EMBL" id="SUD59753.1"/>
    </source>
</evidence>
<organism evidence="2 3">
    <name type="scientific">Ectopseudomonas oleovorans</name>
    <name type="common">Pseudomonas oleovorans</name>
    <dbReference type="NCBI Taxonomy" id="301"/>
    <lineage>
        <taxon>Bacteria</taxon>
        <taxon>Pseudomonadati</taxon>
        <taxon>Pseudomonadota</taxon>
        <taxon>Gammaproteobacteria</taxon>
        <taxon>Pseudomonadales</taxon>
        <taxon>Pseudomonadaceae</taxon>
        <taxon>Ectopseudomonas</taxon>
    </lineage>
</organism>
<evidence type="ECO:0000313" key="3">
    <source>
        <dbReference type="Proteomes" id="UP000254084"/>
    </source>
</evidence>
<dbReference type="AlphaFoldDB" id="A0A379K505"/>
<dbReference type="Proteomes" id="UP000254084">
    <property type="component" value="Unassembled WGS sequence"/>
</dbReference>
<proteinExistence type="predicted"/>
<dbReference type="EMBL" id="UGUW01000004">
    <property type="protein sequence ID" value="SUD59753.1"/>
    <property type="molecule type" value="Genomic_DNA"/>
</dbReference>
<reference evidence="2 3" key="1">
    <citation type="submission" date="2018-06" db="EMBL/GenBank/DDBJ databases">
        <authorList>
            <consortium name="Pathogen Informatics"/>
            <person name="Doyle S."/>
        </authorList>
    </citation>
    <scope>NUCLEOTIDE SEQUENCE [LARGE SCALE GENOMIC DNA]</scope>
    <source>
        <strain evidence="2 3">NCTC10860</strain>
    </source>
</reference>
<dbReference type="RefSeq" id="WP_084340462.1">
    <property type="nucleotide sequence ID" value="NZ_UGUW01000004.1"/>
</dbReference>
<name>A0A379K505_ECTOL</name>
<sequence>MSRTFAVTHSRDRNGQPIVSIDSGFPGLYATLTPNQLRQMARQLVTMANDADQGARGAATYVPDAPNGVAR</sequence>
<accession>A0A379K505</accession>